<dbReference type="InterPro" id="IPR050708">
    <property type="entry name" value="T6SS_VgrG/RHS"/>
</dbReference>
<dbReference type="AlphaFoldDB" id="A0A1H1E0A3"/>
<evidence type="ECO:0000259" key="2">
    <source>
        <dbReference type="Pfam" id="PF20041"/>
    </source>
</evidence>
<evidence type="ECO:0000313" key="4">
    <source>
        <dbReference type="Proteomes" id="UP000199627"/>
    </source>
</evidence>
<feature type="domain" description="DUF6443" evidence="2">
    <location>
        <begin position="34"/>
        <end position="149"/>
    </location>
</feature>
<feature type="chain" id="PRO_5011644577" evidence="1">
    <location>
        <begin position="20"/>
        <end position="1193"/>
    </location>
</feature>
<evidence type="ECO:0000313" key="3">
    <source>
        <dbReference type="EMBL" id="SDQ82063.1"/>
    </source>
</evidence>
<dbReference type="STRING" id="311333.SAMN05421664_2725"/>
<keyword evidence="1" id="KW-0732">Signal</keyword>
<feature type="signal peptide" evidence="1">
    <location>
        <begin position="1"/>
        <end position="19"/>
    </location>
</feature>
<dbReference type="EMBL" id="FNKL01000003">
    <property type="protein sequence ID" value="SDQ82063.1"/>
    <property type="molecule type" value="Genomic_DNA"/>
</dbReference>
<dbReference type="Gene3D" id="2.180.10.10">
    <property type="entry name" value="RHS repeat-associated core"/>
    <property type="match status" value="1"/>
</dbReference>
<keyword evidence="4" id="KW-1185">Reference proteome</keyword>
<proteinExistence type="predicted"/>
<dbReference type="RefSeq" id="WP_089756251.1">
    <property type="nucleotide sequence ID" value="NZ_FNKL01000003.1"/>
</dbReference>
<dbReference type="InterPro" id="IPR022385">
    <property type="entry name" value="Rhs_assc_core"/>
</dbReference>
<evidence type="ECO:0000256" key="1">
    <source>
        <dbReference type="SAM" id="SignalP"/>
    </source>
</evidence>
<name>A0A1H1E0A3_9FLAO</name>
<protein>
    <submittedName>
        <fullName evidence="3">RHS repeat-associated core domain-containing protein</fullName>
    </submittedName>
</protein>
<sequence>MKKILLPIGALLLSGLAQGQLSNTENYVYSKTYLSDPTLSNPRTSETVQYFDGLGRPKQVVNVKASPQGKDVVTYIEYDNFGRQVKDYLPVPQSQTLNGAVVPTPLANATNTPYGTEKIYSEKILESSPLDRVLQQKQVGNAWDTKPVQFDYNANIDGDVKKYVATFNYSTSESSITQSGSYGTGQLYKNSITDEDGNQTIEFKNGQGQVLLVRKVNGTENVNTYYVYNDYDQLAYVIPPKASIITDVNTVLNDLCYQYKYDSRNRLVEKKLPGKGWEYMVYDKQDRLVATQDAVLKEKGQWLYTKYDQFGRVAITGIGTGNQRSVEQTTVDSFGSNNVTRVNTPFFNRQGIDVYYNNPDGSYPNSSNWVTLLSLNYYDAYPGYDFNPSFPTNISGETTLTDVPNTDGISTKGLPVMSLVKNIEDDNWTKDYTYYDKKARVVGKYSINHLGGRTKVDSKLDFAGIVKQTVTTHKRLDTDTDHVITENFEYDTQNRLLVHKHQVDSNPVEILTQNTYNELSQIINKKVGGIVASDPLQSIDYAYNIRGWMTKINDPANLSGKLFGYEMRYTNPIDSNIAPARYNGNIAEVDWKNSTENVLKRYNYEYDNLNRLKNAFYKEPTTGNSNYFDEYLTYDLNGNISNLKRTAIPISGATGTMVDNLDYIYSGNRLTQVIENQINSTGYEGGNNMIDYDLNGSMTNMKDKGIQSIIYNHLSLPDGFAITQNDPWGGTPVNFGLSYLYRADGIKIRKTYTTGGGRGQSTTNNYTDYLDGFQYSYAETLAPCTWCRTSVAYEEQAFLDPVILDPPPISVAWSLDFVPTSEGFYSFAENRYIYKYTDHLGNVRVSFTKDGHGALEVTNTNNYYAFGMNHIGGTKALLGGYQNYKYNGKEIQESGMYDYGARFYMPDLGRWGVVDPLAEQMRRYSPYNYAFNNPISFIDPDGRKGTDWVYNTESNSVYWNNSATSQASAGVNERYLGKNGTYTAENGSTTALYSDGTYTNNSIAGILPNLDPTIQAPYTMPADDGSYIRETPSLNTQEGAFANPAAQLASTMLTAIQEAPAAVAPELIAAKYFRGMTFYRSMSQEAADVFTQTGKMPAGTETFISPTRSFAEGYEGVTFKINIKHSTYADLLDIGVKDASSAHPFSSMPSVGKGWKSTNAFFKVEGNQLNVGLGNGKALDIFNSGIKSAKPIP</sequence>
<dbReference type="Proteomes" id="UP000199627">
    <property type="component" value="Unassembled WGS sequence"/>
</dbReference>
<accession>A0A1H1E0A3</accession>
<dbReference type="NCBIfam" id="TIGR03696">
    <property type="entry name" value="Rhs_assc_core"/>
    <property type="match status" value="1"/>
</dbReference>
<dbReference type="PANTHER" id="PTHR32305">
    <property type="match status" value="1"/>
</dbReference>
<gene>
    <name evidence="3" type="ORF">SAMN05421664_2725</name>
</gene>
<reference evidence="4" key="1">
    <citation type="submission" date="2016-10" db="EMBL/GenBank/DDBJ databases">
        <authorList>
            <person name="Varghese N."/>
            <person name="Submissions S."/>
        </authorList>
    </citation>
    <scope>NUCLEOTIDE SEQUENCE [LARGE SCALE GENOMIC DNA]</scope>
    <source>
        <strain evidence="4">DSM 17072</strain>
    </source>
</reference>
<organism evidence="3 4">
    <name type="scientific">Chryseobacterium soldanellicola</name>
    <dbReference type="NCBI Taxonomy" id="311333"/>
    <lineage>
        <taxon>Bacteria</taxon>
        <taxon>Pseudomonadati</taxon>
        <taxon>Bacteroidota</taxon>
        <taxon>Flavobacteriia</taxon>
        <taxon>Flavobacteriales</taxon>
        <taxon>Weeksellaceae</taxon>
        <taxon>Chryseobacterium group</taxon>
        <taxon>Chryseobacterium</taxon>
    </lineage>
</organism>
<dbReference type="PANTHER" id="PTHR32305:SF15">
    <property type="entry name" value="PROTEIN RHSA-RELATED"/>
    <property type="match status" value="1"/>
</dbReference>
<dbReference type="Pfam" id="PF20041">
    <property type="entry name" value="DUF6443"/>
    <property type="match status" value="1"/>
</dbReference>
<dbReference type="InterPro" id="IPR045619">
    <property type="entry name" value="DUF6443"/>
</dbReference>